<proteinExistence type="predicted"/>
<reference evidence="1" key="1">
    <citation type="submission" date="2016-12" db="EMBL/GenBank/DDBJ databases">
        <authorList>
            <person name="Song W.-J."/>
            <person name="Kurnit D.M."/>
        </authorList>
    </citation>
    <scope>NUCLEOTIDE SEQUENCE</scope>
    <source>
        <strain evidence="1">E-SE10.2</strain>
    </source>
</reference>
<organism evidence="1">
    <name type="scientific">Bacillus thuringiensis</name>
    <dbReference type="NCBI Taxonomy" id="1428"/>
    <lineage>
        <taxon>Bacteria</taxon>
        <taxon>Bacillati</taxon>
        <taxon>Bacillota</taxon>
        <taxon>Bacilli</taxon>
        <taxon>Bacillales</taxon>
        <taxon>Bacillaceae</taxon>
        <taxon>Bacillus</taxon>
        <taxon>Bacillus cereus group</taxon>
    </lineage>
</organism>
<dbReference type="Gene3D" id="2.60.120.260">
    <property type="entry name" value="Galactose-binding domain-like"/>
    <property type="match status" value="1"/>
</dbReference>
<accession>A0A1Q1NKM6</accession>
<protein>
    <submittedName>
        <fullName evidence="1">Cry37Aa-like protein 1</fullName>
    </submittedName>
</protein>
<dbReference type="AlphaFoldDB" id="A0A1Q1NKM6"/>
<evidence type="ECO:0000313" key="1">
    <source>
        <dbReference type="EMBL" id="AQM56934.1"/>
    </source>
</evidence>
<dbReference type="SMR" id="A0A1Q1NKM6"/>
<name>A0A1Q1NKM6_BACTU</name>
<dbReference type="EMBL" id="KY420186">
    <property type="protein sequence ID" value="AQM56934.1"/>
    <property type="molecule type" value="Genomic_DNA"/>
</dbReference>
<sequence>MGNILNEYAVKNVAKNLRLGRYQLIITLTFVNPGEWGKPEPYGTISMIYNDQVYTIWASTADRELESYTTTLNIFSNNRPIQATFIGDVKEYDAGNGNDILAYPDRPVTAAPNQFFKLLGEKDSDGQSYVGCFYTVKDITPLNLLPNGDFEIGLDGWVQSQPGANNPRVISINNNNVLEATSGANAYYNISNIVRNQDYMVLYDAELIGGASSRVEVRDQVNDSVLASSEQSQNGTYILNFTANSSAVKLILSHASGNGSTRFDNIILVKNSKSQRINTQPLPLSSLVKLINKY</sequence>